<dbReference type="RefSeq" id="WP_089735569.1">
    <property type="nucleotide sequence ID" value="NZ_FNIA01000023.1"/>
</dbReference>
<dbReference type="Gene3D" id="1.10.10.10">
    <property type="entry name" value="Winged helix-like DNA-binding domain superfamily/Winged helix DNA-binding domain"/>
    <property type="match status" value="1"/>
</dbReference>
<dbReference type="Proteomes" id="UP000199370">
    <property type="component" value="Unassembled WGS sequence"/>
</dbReference>
<accession>A0A1G9ZY11</accession>
<reference evidence="2 3" key="1">
    <citation type="submission" date="2016-10" db="EMBL/GenBank/DDBJ databases">
        <authorList>
            <person name="de Groot N.N."/>
        </authorList>
    </citation>
    <scope>NUCLEOTIDE SEQUENCE [LARGE SCALE GENOMIC DNA]</scope>
    <source>
        <strain evidence="3">EB21,IBRC-M 10013,KCTC 4048</strain>
    </source>
</reference>
<dbReference type="InterPro" id="IPR036390">
    <property type="entry name" value="WH_DNA-bd_sf"/>
</dbReference>
<name>A0A1G9ZY11_9EURY</name>
<dbReference type="STRING" id="996166.SAMN05192554_1237"/>
<dbReference type="SUPFAM" id="SSF46785">
    <property type="entry name" value="Winged helix' DNA-binding domain"/>
    <property type="match status" value="1"/>
</dbReference>
<dbReference type="CDD" id="cd00090">
    <property type="entry name" value="HTH_ARSR"/>
    <property type="match status" value="1"/>
</dbReference>
<evidence type="ECO:0008006" key="4">
    <source>
        <dbReference type="Google" id="ProtNLM"/>
    </source>
</evidence>
<dbReference type="AlphaFoldDB" id="A0A1G9ZY11"/>
<keyword evidence="3" id="KW-1185">Reference proteome</keyword>
<proteinExistence type="predicted"/>
<evidence type="ECO:0000313" key="3">
    <source>
        <dbReference type="Proteomes" id="UP000199370"/>
    </source>
</evidence>
<evidence type="ECO:0000256" key="1">
    <source>
        <dbReference type="SAM" id="MobiDB-lite"/>
    </source>
</evidence>
<organism evidence="2 3">
    <name type="scientific">Haloarchaeobius iranensis</name>
    <dbReference type="NCBI Taxonomy" id="996166"/>
    <lineage>
        <taxon>Archaea</taxon>
        <taxon>Methanobacteriati</taxon>
        <taxon>Methanobacteriota</taxon>
        <taxon>Stenosarchaea group</taxon>
        <taxon>Halobacteria</taxon>
        <taxon>Halobacteriales</taxon>
        <taxon>Halorubellaceae</taxon>
        <taxon>Haloarchaeobius</taxon>
    </lineage>
</organism>
<protein>
    <recommendedName>
        <fullName evidence="4">Winged helix-turn-helix DNA-binding</fullName>
    </recommendedName>
</protein>
<feature type="compositionally biased region" description="Polar residues" evidence="1">
    <location>
        <begin position="89"/>
        <end position="104"/>
    </location>
</feature>
<dbReference type="EMBL" id="FNIA01000023">
    <property type="protein sequence ID" value="SDN25573.1"/>
    <property type="molecule type" value="Genomic_DNA"/>
</dbReference>
<feature type="region of interest" description="Disordered" evidence="1">
    <location>
        <begin position="85"/>
        <end position="104"/>
    </location>
</feature>
<evidence type="ECO:0000313" key="2">
    <source>
        <dbReference type="EMBL" id="SDN25573.1"/>
    </source>
</evidence>
<dbReference type="InterPro" id="IPR036388">
    <property type="entry name" value="WH-like_DNA-bd_sf"/>
</dbReference>
<sequence>MRHSGTWMTVWDDRILEYIREKEGAAVGEISDSEGVRVSQPTVSRRCQKLAEHGLLTPLGNGVYVITDEGIAYLDEEYDAEAGAYMNAGEQNGPTASGQEKTNG</sequence>
<dbReference type="InterPro" id="IPR011991">
    <property type="entry name" value="ArsR-like_HTH"/>
</dbReference>
<gene>
    <name evidence="2" type="ORF">SAMN05192554_1237</name>
</gene>
<dbReference type="OrthoDB" id="285635at2157"/>